<reference evidence="2" key="1">
    <citation type="journal article" date="2015" name="Genome Announc.">
        <title>Draft whole-genome sequence of the biocontrol agent Trichoderma harzianum T6776.</title>
        <authorList>
            <person name="Baroncelli R."/>
            <person name="Piaggeschi G."/>
            <person name="Fiorini L."/>
            <person name="Bertolini E."/>
            <person name="Zapparata A."/>
            <person name="Pe M.E."/>
            <person name="Sarrocco S."/>
            <person name="Vannacci G."/>
        </authorList>
    </citation>
    <scope>NUCLEOTIDE SEQUENCE [LARGE SCALE GENOMIC DNA]</scope>
    <source>
        <strain evidence="2">T6776</strain>
    </source>
</reference>
<dbReference type="EMBL" id="JOKZ01000353">
    <property type="protein sequence ID" value="KKO99132.1"/>
    <property type="molecule type" value="Genomic_DNA"/>
</dbReference>
<accession>A0A0F9XEQ9</accession>
<proteinExistence type="predicted"/>
<name>A0A0F9XEQ9_TRIHA</name>
<comment type="caution">
    <text evidence="1">The sequence shown here is derived from an EMBL/GenBank/DDBJ whole genome shotgun (WGS) entry which is preliminary data.</text>
</comment>
<dbReference type="Proteomes" id="UP000034112">
    <property type="component" value="Unassembled WGS sequence"/>
</dbReference>
<evidence type="ECO:0000313" key="1">
    <source>
        <dbReference type="EMBL" id="KKO99132.1"/>
    </source>
</evidence>
<dbReference type="OrthoDB" id="5147528at2759"/>
<evidence type="ECO:0000313" key="2">
    <source>
        <dbReference type="Proteomes" id="UP000034112"/>
    </source>
</evidence>
<gene>
    <name evidence="1" type="ORF">THAR02_08766</name>
</gene>
<organism evidence="1 2">
    <name type="scientific">Trichoderma harzianum</name>
    <name type="common">Hypocrea lixii</name>
    <dbReference type="NCBI Taxonomy" id="5544"/>
    <lineage>
        <taxon>Eukaryota</taxon>
        <taxon>Fungi</taxon>
        <taxon>Dikarya</taxon>
        <taxon>Ascomycota</taxon>
        <taxon>Pezizomycotina</taxon>
        <taxon>Sordariomycetes</taxon>
        <taxon>Hypocreomycetidae</taxon>
        <taxon>Hypocreales</taxon>
        <taxon>Hypocreaceae</taxon>
        <taxon>Trichoderma</taxon>
    </lineage>
</organism>
<dbReference type="AlphaFoldDB" id="A0A0F9XEQ9"/>
<protein>
    <submittedName>
        <fullName evidence="1">Uncharacterized protein</fullName>
    </submittedName>
</protein>
<sequence>MDYSQLTINALAAQPIALPSSTLASSAGPSRSSEDATPASVLLLDFDISPFFSHARKVHPDNVITSRSKLSVDSNSDIVEQPFQKPRIDHFYALQASESSLRRAFDRQRYLQAWTGLLTRRRLPFSAAFLLASSKDALIAALEAADDTTGDAMYKQFYEALNTAAKNESSQSNERKCFSKKGKYLIRTTSDWPTSLGGADLCSKENTSHSSVYGRDIACRRGGFKSLPYFDDHGCFAAPLREGKEATYDPHLLHCVDMGWFVLNKYYALTDETPAYAAAPLLDPSKRLQYIQPNWNISWIDNVVVNTRRFWEENYKEAGLSKLQQQTSPKSVENITIRPIPTTVSTTCRHHLFKIHGIELDAQDHPIKKQRNSLIQDAFAKAGETSSTRHLLKHEETLRAAVNRKAALEALVQLVTVRNLSYNCSSWLELHALVSAVNYTAQDLISLSHDSIQKLVSNSYCVHKDVLRRKLQSSPSKLHLSADVWSAPNQKAFLGICVKCIDPDSKETLQALLALPELPGLDGPGGHGGAEQWELLQPVLEDYNIWNKVGFYTGDNHGSNDKLCRLLDEHLQAKGINWEPTKQRI</sequence>